<dbReference type="Gene3D" id="3.40.630.10">
    <property type="entry name" value="Zn peptidases"/>
    <property type="match status" value="2"/>
</dbReference>
<proteinExistence type="predicted"/>
<dbReference type="RefSeq" id="WP_277550673.1">
    <property type="nucleotide sequence ID" value="NZ_JARAMH010000004.1"/>
</dbReference>
<evidence type="ECO:0000256" key="1">
    <source>
        <dbReference type="SAM" id="MobiDB-lite"/>
    </source>
</evidence>
<dbReference type="InterPro" id="IPR003137">
    <property type="entry name" value="PA_domain"/>
</dbReference>
<name>A0ABV9TIJ2_9MICC</name>
<keyword evidence="2" id="KW-0732">Signal</keyword>
<feature type="chain" id="PRO_5045102519" evidence="2">
    <location>
        <begin position="29"/>
        <end position="531"/>
    </location>
</feature>
<dbReference type="Gene3D" id="3.50.30.30">
    <property type="match status" value="1"/>
</dbReference>
<dbReference type="InterPro" id="IPR046450">
    <property type="entry name" value="PA_dom_sf"/>
</dbReference>
<dbReference type="Pfam" id="PF02225">
    <property type="entry name" value="PA"/>
    <property type="match status" value="1"/>
</dbReference>
<dbReference type="PANTHER" id="PTHR12147:SF26">
    <property type="entry name" value="PEPTIDASE M28 DOMAIN-CONTAINING PROTEIN"/>
    <property type="match status" value="1"/>
</dbReference>
<keyword evidence="6" id="KW-1185">Reference proteome</keyword>
<dbReference type="Proteomes" id="UP001595797">
    <property type="component" value="Unassembled WGS sequence"/>
</dbReference>
<accession>A0ABV9TIJ2</accession>
<dbReference type="SUPFAM" id="SSF52025">
    <property type="entry name" value="PA domain"/>
    <property type="match status" value="1"/>
</dbReference>
<evidence type="ECO:0000256" key="2">
    <source>
        <dbReference type="SAM" id="SignalP"/>
    </source>
</evidence>
<evidence type="ECO:0000313" key="5">
    <source>
        <dbReference type="EMBL" id="MFC4903341.1"/>
    </source>
</evidence>
<gene>
    <name evidence="5" type="ORF">ACFPCS_07150</name>
</gene>
<feature type="region of interest" description="Disordered" evidence="1">
    <location>
        <begin position="486"/>
        <end position="531"/>
    </location>
</feature>
<feature type="compositionally biased region" description="Basic and acidic residues" evidence="1">
    <location>
        <begin position="504"/>
        <end position="531"/>
    </location>
</feature>
<dbReference type="InterPro" id="IPR045175">
    <property type="entry name" value="M28_fam"/>
</dbReference>
<evidence type="ECO:0000313" key="6">
    <source>
        <dbReference type="Proteomes" id="UP001595797"/>
    </source>
</evidence>
<feature type="signal peptide" evidence="2">
    <location>
        <begin position="1"/>
        <end position="28"/>
    </location>
</feature>
<evidence type="ECO:0000259" key="3">
    <source>
        <dbReference type="Pfam" id="PF02225"/>
    </source>
</evidence>
<organism evidence="5 6">
    <name type="scientific">Kocuria oceani</name>
    <dbReference type="NCBI Taxonomy" id="988827"/>
    <lineage>
        <taxon>Bacteria</taxon>
        <taxon>Bacillati</taxon>
        <taxon>Actinomycetota</taxon>
        <taxon>Actinomycetes</taxon>
        <taxon>Micrococcales</taxon>
        <taxon>Micrococcaceae</taxon>
        <taxon>Kocuria</taxon>
    </lineage>
</organism>
<dbReference type="InterPro" id="IPR007484">
    <property type="entry name" value="Peptidase_M28"/>
</dbReference>
<feature type="domain" description="Peptidase M28" evidence="4">
    <location>
        <begin position="254"/>
        <end position="474"/>
    </location>
</feature>
<dbReference type="SUPFAM" id="SSF53187">
    <property type="entry name" value="Zn-dependent exopeptidases"/>
    <property type="match status" value="1"/>
</dbReference>
<protein>
    <submittedName>
        <fullName evidence="5">M28 family peptidase</fullName>
    </submittedName>
</protein>
<comment type="caution">
    <text evidence="5">The sequence shown here is derived from an EMBL/GenBank/DDBJ whole genome shotgun (WGS) entry which is preliminary data.</text>
</comment>
<dbReference type="Pfam" id="PF04389">
    <property type="entry name" value="Peptidase_M28"/>
    <property type="match status" value="1"/>
</dbReference>
<feature type="domain" description="PA" evidence="3">
    <location>
        <begin position="143"/>
        <end position="232"/>
    </location>
</feature>
<reference evidence="6" key="1">
    <citation type="journal article" date="2019" name="Int. J. Syst. Evol. Microbiol.">
        <title>The Global Catalogue of Microorganisms (GCM) 10K type strain sequencing project: providing services to taxonomists for standard genome sequencing and annotation.</title>
        <authorList>
            <consortium name="The Broad Institute Genomics Platform"/>
            <consortium name="The Broad Institute Genome Sequencing Center for Infectious Disease"/>
            <person name="Wu L."/>
            <person name="Ma J."/>
        </authorList>
    </citation>
    <scope>NUCLEOTIDE SEQUENCE [LARGE SCALE GENOMIC DNA]</scope>
    <source>
        <strain evidence="6">CGMCC 4.6946</strain>
    </source>
</reference>
<evidence type="ECO:0000259" key="4">
    <source>
        <dbReference type="Pfam" id="PF04389"/>
    </source>
</evidence>
<dbReference type="EMBL" id="JBHSIW010000007">
    <property type="protein sequence ID" value="MFC4903341.1"/>
    <property type="molecule type" value="Genomic_DNA"/>
</dbReference>
<sequence>MPARTPSSWITSAALAGALTLTATSAVAAPSRDNSNNNTTHKITQAVSQQKLTEHLTAFQSIAEANDGNRASGTSGYRASVDYVVERLQAAGYTPEVQEFTFPYFQEVSPATVSADGTQLAAEDVAVMTYSGTGTVTAPVQAVDTTGERVGSTSGCEAEDFADFRVGSVALLQRGSCAFGTKAANAEAAGASAVLIFNTGLPNAEGTVAGTLGSPEATTLPTVGLSYQAGVDLLDAQEVTVSTDTVSATRTTYNVLAETGTGDPENTVMVGAHLDSVLEGAGISDNGTGSAGILAIAEAIAKTKTENNVRFAWWGAEELGLLGAEHYVTDLRENDPEAFEDIALYLNFDMIGSPNYGRFVYDGNASTFDPGDTNVPEGSGAIEAAFHEYFASVGLASGDTEFSGRSDYGPFIEAGVPSGGLFTGAEGVKTEEQAELFGGQAGVAYDSCYHSVCDDITNVNLQGMEEMSDAAAAVVLRYAMSTHDVNGEGEPYKQKGKGAVGHPKGNDRGHGPHSEHGRGHGHGHGHDKAAA</sequence>
<dbReference type="PANTHER" id="PTHR12147">
    <property type="entry name" value="METALLOPEPTIDASE M28 FAMILY MEMBER"/>
    <property type="match status" value="1"/>
</dbReference>